<feature type="region of interest" description="Disordered" evidence="3">
    <location>
        <begin position="2000"/>
        <end position="2031"/>
    </location>
</feature>
<feature type="compositionally biased region" description="Acidic residues" evidence="3">
    <location>
        <begin position="143"/>
        <end position="172"/>
    </location>
</feature>
<feature type="compositionally biased region" description="Polar residues" evidence="3">
    <location>
        <begin position="594"/>
        <end position="608"/>
    </location>
</feature>
<dbReference type="GO" id="GO:0005737">
    <property type="term" value="C:cytoplasm"/>
    <property type="evidence" value="ECO:0007669"/>
    <property type="project" value="TreeGrafter"/>
</dbReference>
<protein>
    <submittedName>
        <fullName evidence="5">Cyclase type 10</fullName>
    </submittedName>
</protein>
<dbReference type="OrthoDB" id="195026at2759"/>
<evidence type="ECO:0000256" key="1">
    <source>
        <dbReference type="ARBA" id="ARBA00022741"/>
    </source>
</evidence>
<comment type="caution">
    <text evidence="5">The sequence shown here is derived from an EMBL/GenBank/DDBJ whole genome shotgun (WGS) entry which is preliminary data.</text>
</comment>
<accession>A0A9N8HC68</accession>
<keyword evidence="2" id="KW-0067">ATP-binding</keyword>
<feature type="compositionally biased region" description="Low complexity" evidence="3">
    <location>
        <begin position="579"/>
        <end position="593"/>
    </location>
</feature>
<dbReference type="GO" id="GO:0009190">
    <property type="term" value="P:cyclic nucleotide biosynthetic process"/>
    <property type="evidence" value="ECO:0007669"/>
    <property type="project" value="InterPro"/>
</dbReference>
<dbReference type="GO" id="GO:0035556">
    <property type="term" value="P:intracellular signal transduction"/>
    <property type="evidence" value="ECO:0007669"/>
    <property type="project" value="InterPro"/>
</dbReference>
<sequence>MYRQNSAPSLAERLNSRRPKRNGEVGLGGSSLHATRPRHNMVGSSSNGLARSPNNNNTRNNADDNDDNPNDDKLRQKLLEQLQCLGKHLAGNVVDFLIEEVEKKILNDYAKAAMGEESNAGMDDDEEEEESMGDSNLDILQSSDEEEEEEQEESEVVEENAFEDEDEDDEEEMKFFGRPARGGGGLGSLYGSGGRGNLQNPSSLGRGRKGGLYAGGDDSDSSLGLAVGGGGPKPSRTAAASNSRNNGGLYGGGGAGLGGNLYGGNNSLGMRGGDQKNKTKNGDVSPSMPSRGLRSGGNRQRSVSPRRNTIQGGSLQPQQQQAPKIGAKFGRRLSATALLTEEDEEDDDEDLLPSPASRFGAASAENPYRRNATLPPRLNAESPPNSPKSRTSFLSPNSSPKRSGGKLDLSRFEKGSPMASPKRSNQLLSMASLDHSDKSNDGGGTPDYRRKLAGNAKRPSRLSNSDDSLSPKRNSRNKLGSSPSPKRESPKPAVKAPGKRAQRPSLMVKQGSVRQVMSMFESKESRRAAGNRTVMPLLRESSVKHIMDSLEEDQDKNHQDGADNPNEAPSDFQTPPNMPTRTRTPPKMPSRSPNQSPKRGVQRNTSGIRMQRFLEKKSNNDRPNSGVKAFLSKKGSGSSNGSSGSIGRNKPSLARKTSGGKRGVERTASGMRRGGRPGLTRQFSFGRTKGTAKSSSFGMFARDSVTNKLSNETRKQKRIFKTQNALRKLKRATEHKSSGDSSEGSDSQLDESNYDLDNLLGSSVTIKVPLPCGVKHHCALLFVDISGFTMLSTRLKVEQLSKTINAYFQLIVEHIEAFGGDVLKFAGDAVFVEWRSTRSSLLATSPHDPHDGMYGGEGLGDEKAVITAAACAARIIDKCTDYEVMDEDGKKVATLNLHCAIGYGEVIGVHLGTIDRMEYFIIGDPIKQVATAMDLGKMGEVVASPECLKYLEGKPASQPKVILSKSNKFLNPKLMLVKPEKRKKNQGNSFGDRLDDWDVLALKSLQKLMSPYVHPVVVDNPLFRKGYGSTQDRFTAEAEIRDVFTVFIQPMVSSQVTGNVSEDSEVLETLHNIMVIVNNELRRFKGQLRQYTVDDKGIVLIANFGLRGSTFPEMVERLAMPFATNVQQILKTKLDVDTVMGATYGKAYCGVVGGIARHEYAVLGPSVNLAARLMANKANKGFLVDEEVRRKASNRGFEGLAPVKAKGYKQLVPIFEPVLQHRRSWGAQGTDFVGRTSEIKQMLKLAEDVIDAGASTPMVWVSAESGYGKSALLAHATEKVQDLCSSKSATHIILCHVCSDSDSFQPLSVVGPLCLDILAFVRRDKDESRYKKPDGFNAIAALAKPGSEHSPFQILGACRDAEIPDTYIRPICSLLLNHSWPTEVGDCERDAQISEVARYIVTLLLQSTIHLDLVVWAVDDIPHADRGSWKVLELLHQYSCNFLLLMASRPVAGTDMNVDIQFWERLQDQGENDGSFAHLELRAMTRDDLDLLVRKFASSKGWDANVDFATITKEVFVQSGGVPHLAAQILERKSSRITGKGDSGSRSPKLNGNKKKNSANSLDRLTMSAAIRQPSFASLGSGSAHSGTSGMAQVGEHMMHRMDLLSHEARTHINLGAILGPAFESADVVSVMERYRGISESDREGHKQSVLESLVQAADSGILEEDLTGAGNSMSFTAQETFLGSESVTYKFTHDDWRKNILKVVLDSWKRDMYQLLAASLEARFDFKSRRPDRQIRQLFDPFKGGKKKGKNISVASELALKIGAKMADNGKGRYSVRIYQRALDYWLKDDESNGILMFEDENESKSDLLTGEDLEYVLKLNAAMGRCSLLLMDKDKSTGAFQANLDLVPDSKDLKDPASLFPSFSGRFYTNRLARKIDHEPETDFVYSFVEEAEAHKNPIHQLQALAMEAEVFGRAGECDKALEACQELRNLYNVATHSSQLIDFYGDDYCAQCIAQSASWHFQLSQNGKAREDSPGQAGRALSLCREFLPVKDSSKVKCAGSADSEDADEEEEGGIDSQQSEEEVENSFSPFRLLHKPITILMDLSSRTVEDDTAVEYANWALNSKCEFDKAFNMYTGSIGRTADSITAEICLYLATYEAAASFKSGLMSKASSIVTSSMKLTKYMPAAYKQVKGFAYDKKFRGL</sequence>
<dbReference type="Proteomes" id="UP001153069">
    <property type="component" value="Unassembled WGS sequence"/>
</dbReference>
<feature type="compositionally biased region" description="Polar residues" evidence="3">
    <location>
        <begin position="681"/>
        <end position="696"/>
    </location>
</feature>
<dbReference type="CDD" id="cd07302">
    <property type="entry name" value="CHD"/>
    <property type="match status" value="2"/>
</dbReference>
<evidence type="ECO:0000313" key="5">
    <source>
        <dbReference type="EMBL" id="CAB9508946.1"/>
    </source>
</evidence>
<feature type="region of interest" description="Disordered" evidence="3">
    <location>
        <begin position="1536"/>
        <end position="1561"/>
    </location>
</feature>
<gene>
    <name evidence="5" type="ORF">SEMRO_368_G127930.1</name>
</gene>
<evidence type="ECO:0000256" key="3">
    <source>
        <dbReference type="SAM" id="MobiDB-lite"/>
    </source>
</evidence>
<feature type="domain" description="Guanylate cyclase" evidence="4">
    <location>
        <begin position="1044"/>
        <end position="1174"/>
    </location>
</feature>
<feature type="compositionally biased region" description="Acidic residues" evidence="3">
    <location>
        <begin position="340"/>
        <end position="351"/>
    </location>
</feature>
<proteinExistence type="predicted"/>
<dbReference type="GO" id="GO:0005524">
    <property type="term" value="F:ATP binding"/>
    <property type="evidence" value="ECO:0007669"/>
    <property type="project" value="UniProtKB-KW"/>
</dbReference>
<dbReference type="InterPro" id="IPR001054">
    <property type="entry name" value="A/G_cyclase"/>
</dbReference>
<reference evidence="5" key="1">
    <citation type="submission" date="2020-06" db="EMBL/GenBank/DDBJ databases">
        <authorList>
            <consortium name="Plant Systems Biology data submission"/>
        </authorList>
    </citation>
    <scope>NUCLEOTIDE SEQUENCE</scope>
    <source>
        <strain evidence="5">D6</strain>
    </source>
</reference>
<feature type="region of interest" description="Disordered" evidence="3">
    <location>
        <begin position="1"/>
        <end position="72"/>
    </location>
</feature>
<dbReference type="PANTHER" id="PTHR16305">
    <property type="entry name" value="TESTICULAR SOLUBLE ADENYLYL CYCLASE"/>
    <property type="match status" value="1"/>
</dbReference>
<feature type="compositionally biased region" description="Gly residues" evidence="3">
    <location>
        <begin position="180"/>
        <end position="196"/>
    </location>
</feature>
<feature type="compositionally biased region" description="Acidic residues" evidence="3">
    <location>
        <begin position="122"/>
        <end position="132"/>
    </location>
</feature>
<dbReference type="GO" id="GO:0004016">
    <property type="term" value="F:adenylate cyclase activity"/>
    <property type="evidence" value="ECO:0007669"/>
    <property type="project" value="TreeGrafter"/>
</dbReference>
<evidence type="ECO:0000256" key="2">
    <source>
        <dbReference type="ARBA" id="ARBA00022840"/>
    </source>
</evidence>
<feature type="compositionally biased region" description="Polar residues" evidence="3">
    <location>
        <begin position="387"/>
        <end position="401"/>
    </location>
</feature>
<dbReference type="InterPro" id="IPR029787">
    <property type="entry name" value="Nucleotide_cyclase"/>
</dbReference>
<feature type="compositionally biased region" description="Polar residues" evidence="3">
    <location>
        <begin position="42"/>
        <end position="53"/>
    </location>
</feature>
<feature type="compositionally biased region" description="Low complexity" evidence="3">
    <location>
        <begin position="632"/>
        <end position="647"/>
    </location>
</feature>
<evidence type="ECO:0000259" key="4">
    <source>
        <dbReference type="PROSITE" id="PS50125"/>
    </source>
</evidence>
<name>A0A9N8HC68_9STRA</name>
<organism evidence="5 6">
    <name type="scientific">Seminavis robusta</name>
    <dbReference type="NCBI Taxonomy" id="568900"/>
    <lineage>
        <taxon>Eukaryota</taxon>
        <taxon>Sar</taxon>
        <taxon>Stramenopiles</taxon>
        <taxon>Ochrophyta</taxon>
        <taxon>Bacillariophyta</taxon>
        <taxon>Bacillariophyceae</taxon>
        <taxon>Bacillariophycidae</taxon>
        <taxon>Naviculales</taxon>
        <taxon>Naviculaceae</taxon>
        <taxon>Seminavis</taxon>
    </lineage>
</organism>
<dbReference type="EMBL" id="CAICTM010000367">
    <property type="protein sequence ID" value="CAB9508946.1"/>
    <property type="molecule type" value="Genomic_DNA"/>
</dbReference>
<dbReference type="Gene3D" id="3.30.70.1230">
    <property type="entry name" value="Nucleotide cyclase"/>
    <property type="match status" value="2"/>
</dbReference>
<keyword evidence="6" id="KW-1185">Reference proteome</keyword>
<feature type="domain" description="Guanylate cyclase" evidence="4">
    <location>
        <begin position="779"/>
        <end position="832"/>
    </location>
</feature>
<feature type="compositionally biased region" description="Polar residues" evidence="3">
    <location>
        <begin position="461"/>
        <end position="480"/>
    </location>
</feature>
<feature type="compositionally biased region" description="Polar residues" evidence="3">
    <location>
        <begin position="297"/>
        <end position="309"/>
    </location>
</feature>
<feature type="compositionally biased region" description="Acidic residues" evidence="3">
    <location>
        <begin position="2006"/>
        <end position="2028"/>
    </location>
</feature>
<feature type="region of interest" description="Disordered" evidence="3">
    <location>
        <begin position="723"/>
        <end position="749"/>
    </location>
</feature>
<feature type="compositionally biased region" description="Low complexity" evidence="3">
    <location>
        <begin position="310"/>
        <end position="339"/>
    </location>
</feature>
<dbReference type="SUPFAM" id="SSF55073">
    <property type="entry name" value="Nucleotide cyclase"/>
    <property type="match status" value="2"/>
</dbReference>
<feature type="compositionally biased region" description="Gly residues" evidence="3">
    <location>
        <begin position="248"/>
        <end position="262"/>
    </location>
</feature>
<feature type="region of interest" description="Disordered" evidence="3">
    <location>
        <begin position="116"/>
        <end position="696"/>
    </location>
</feature>
<dbReference type="PANTHER" id="PTHR16305:SF28">
    <property type="entry name" value="GUANYLATE CYCLASE DOMAIN-CONTAINING PROTEIN"/>
    <property type="match status" value="1"/>
</dbReference>
<dbReference type="PROSITE" id="PS50125">
    <property type="entry name" value="GUANYLATE_CYCLASE_2"/>
    <property type="match status" value="2"/>
</dbReference>
<keyword evidence="1" id="KW-0547">Nucleotide-binding</keyword>
<evidence type="ECO:0000313" key="6">
    <source>
        <dbReference type="Proteomes" id="UP001153069"/>
    </source>
</evidence>